<evidence type="ECO:0000313" key="3">
    <source>
        <dbReference type="WBParaSite" id="SPAL_0001501100.1"/>
    </source>
</evidence>
<accession>A0A0N5CAU2</accession>
<evidence type="ECO:0000313" key="2">
    <source>
        <dbReference type="Proteomes" id="UP000046392"/>
    </source>
</evidence>
<dbReference type="PROSITE" id="PS00028">
    <property type="entry name" value="ZINC_FINGER_C2H2_1"/>
    <property type="match status" value="2"/>
</dbReference>
<evidence type="ECO:0000259" key="1">
    <source>
        <dbReference type="PROSITE" id="PS00028"/>
    </source>
</evidence>
<reference evidence="3" key="1">
    <citation type="submission" date="2017-02" db="UniProtKB">
        <authorList>
            <consortium name="WormBaseParasite"/>
        </authorList>
    </citation>
    <scope>IDENTIFICATION</scope>
</reference>
<dbReference type="InterPro" id="IPR013087">
    <property type="entry name" value="Znf_C2H2_type"/>
</dbReference>
<name>A0A0N5CAU2_STREA</name>
<dbReference type="Proteomes" id="UP000046392">
    <property type="component" value="Unplaced"/>
</dbReference>
<dbReference type="SMART" id="SM00355">
    <property type="entry name" value="ZnF_C2H2"/>
    <property type="match status" value="3"/>
</dbReference>
<dbReference type="AlphaFoldDB" id="A0A0N5CAU2"/>
<protein>
    <submittedName>
        <fullName evidence="3">C2H2-type domain-containing protein</fullName>
    </submittedName>
</protein>
<dbReference type="Gene3D" id="3.30.160.60">
    <property type="entry name" value="Classic Zinc Finger"/>
    <property type="match status" value="1"/>
</dbReference>
<feature type="domain" description="C2H2-type" evidence="1">
    <location>
        <begin position="9"/>
        <end position="29"/>
    </location>
</feature>
<dbReference type="WBParaSite" id="SPAL_0001501100.1">
    <property type="protein sequence ID" value="SPAL_0001501100.1"/>
    <property type="gene ID" value="SPAL_0001501100"/>
</dbReference>
<organism evidence="2 3">
    <name type="scientific">Strongyloides papillosus</name>
    <name type="common">Intestinal threadworm</name>
    <dbReference type="NCBI Taxonomy" id="174720"/>
    <lineage>
        <taxon>Eukaryota</taxon>
        <taxon>Metazoa</taxon>
        <taxon>Ecdysozoa</taxon>
        <taxon>Nematoda</taxon>
        <taxon>Chromadorea</taxon>
        <taxon>Rhabditida</taxon>
        <taxon>Tylenchina</taxon>
        <taxon>Panagrolaimomorpha</taxon>
        <taxon>Strongyloidoidea</taxon>
        <taxon>Strongyloididae</taxon>
        <taxon>Strongyloides</taxon>
    </lineage>
</organism>
<keyword evidence="2" id="KW-1185">Reference proteome</keyword>
<sequence length="312" mass="36585">MGRNPPFYCFICDKTVEGSQTSYNHFEYHIWHTPFSCLDCKFKCHTKSQLKEHLEKSSHLNYQKKTKLGLRKFIDSLESFSNKLENIGEKDIVKIDLVINNDEENYSRQVEVVKQESVLEEGTFNISNECVIEEVRNENIRHDSSATLTTPDLIPNIPVHSTDDCVSKDKSSKGKDKLIRIKNSGYLDITMLQSKTFSLRYKISDLCKVCRKDYSTPHKKIKHVFQKHLKLSDCCLLKCGYCLRKGSKNRKYLDFSAVKEHYRGSIMTHGKVEFQNNLEYSYKGNKEFVHFDGNQEILHDYEKEFERCFVRK</sequence>
<feature type="domain" description="C2H2-type" evidence="1">
    <location>
        <begin position="37"/>
        <end position="59"/>
    </location>
</feature>
<proteinExistence type="predicted"/>